<sequence length="240" mass="26597">MSKETLVLLPGLLCDDAVWVHQRQAMGQRVDTVVPNYAELGSIEGMARKVLAEVTAPVFSLAGHSMGGRVALEVVRMAPQRVRRLALLDTGYEPIAAGEAGAQEREKRMKLLQHAKAHGMREMGKLWAPGMVHPDRLASPLFNEILDMIERRTPEQFEAQINALLGRPDAGPVLRKLHCPTALICGREDAWSPYARHEAMSHMVPAQWVTLHAVECCGHMSTMEQPEAVSALLDTWLSRE</sequence>
<dbReference type="AlphaFoldDB" id="A0A3A1YY81"/>
<comment type="caution">
    <text evidence="2">The sequence shown here is derived from an EMBL/GenBank/DDBJ whole genome shotgun (WGS) entry which is preliminary data.</text>
</comment>
<reference evidence="2 3" key="1">
    <citation type="submission" date="2017-08" db="EMBL/GenBank/DDBJ databases">
        <title>Pusillimonas indicus sp. nov., a member of the family Alcaligenaceae isolated from surface seawater.</title>
        <authorList>
            <person name="Li J."/>
        </authorList>
    </citation>
    <scope>NUCLEOTIDE SEQUENCE [LARGE SCALE GENOMIC DNA]</scope>
    <source>
        <strain evidence="2 3">L52-1-41</strain>
    </source>
</reference>
<dbReference type="InterPro" id="IPR029058">
    <property type="entry name" value="AB_hydrolase_fold"/>
</dbReference>
<evidence type="ECO:0000313" key="2">
    <source>
        <dbReference type="EMBL" id="RIY42496.1"/>
    </source>
</evidence>
<dbReference type="InterPro" id="IPR000073">
    <property type="entry name" value="AB_hydrolase_1"/>
</dbReference>
<name>A0A3A1YY81_9BURK</name>
<dbReference type="PRINTS" id="PR00111">
    <property type="entry name" value="ABHYDROLASE"/>
</dbReference>
<dbReference type="PANTHER" id="PTHR43798">
    <property type="entry name" value="MONOACYLGLYCEROL LIPASE"/>
    <property type="match status" value="1"/>
</dbReference>
<gene>
    <name evidence="2" type="ORF">CJP73_03435</name>
</gene>
<evidence type="ECO:0000259" key="1">
    <source>
        <dbReference type="Pfam" id="PF12697"/>
    </source>
</evidence>
<feature type="domain" description="AB hydrolase-1" evidence="1">
    <location>
        <begin position="8"/>
        <end position="231"/>
    </location>
</feature>
<dbReference type="EMBL" id="NQYH01000001">
    <property type="protein sequence ID" value="RIY42496.1"/>
    <property type="molecule type" value="Genomic_DNA"/>
</dbReference>
<dbReference type="InterPro" id="IPR050266">
    <property type="entry name" value="AB_hydrolase_sf"/>
</dbReference>
<dbReference type="PANTHER" id="PTHR43798:SF29">
    <property type="entry name" value="AB HYDROLASE-1 DOMAIN-CONTAINING PROTEIN"/>
    <property type="match status" value="1"/>
</dbReference>
<dbReference type="Pfam" id="PF12697">
    <property type="entry name" value="Abhydrolase_6"/>
    <property type="match status" value="1"/>
</dbReference>
<evidence type="ECO:0000313" key="3">
    <source>
        <dbReference type="Proteomes" id="UP000266206"/>
    </source>
</evidence>
<protein>
    <submittedName>
        <fullName evidence="2">Alpha/beta hydrolase</fullName>
    </submittedName>
</protein>
<dbReference type="Proteomes" id="UP000266206">
    <property type="component" value="Unassembled WGS sequence"/>
</dbReference>
<accession>A0A3A1YY81</accession>
<dbReference type="OrthoDB" id="2086224at2"/>
<dbReference type="RefSeq" id="WP_114420280.1">
    <property type="nucleotide sequence ID" value="NZ_NQYH01000001.1"/>
</dbReference>
<organism evidence="2 3">
    <name type="scientific">Neopusillimonas maritima</name>
    <dbReference type="NCBI Taxonomy" id="2026239"/>
    <lineage>
        <taxon>Bacteria</taxon>
        <taxon>Pseudomonadati</taxon>
        <taxon>Pseudomonadota</taxon>
        <taxon>Betaproteobacteria</taxon>
        <taxon>Burkholderiales</taxon>
        <taxon>Alcaligenaceae</taxon>
        <taxon>Neopusillimonas</taxon>
    </lineage>
</organism>
<dbReference type="Gene3D" id="3.40.50.1820">
    <property type="entry name" value="alpha/beta hydrolase"/>
    <property type="match status" value="1"/>
</dbReference>
<dbReference type="GO" id="GO:0016787">
    <property type="term" value="F:hydrolase activity"/>
    <property type="evidence" value="ECO:0007669"/>
    <property type="project" value="UniProtKB-KW"/>
</dbReference>
<dbReference type="SUPFAM" id="SSF53474">
    <property type="entry name" value="alpha/beta-Hydrolases"/>
    <property type="match status" value="1"/>
</dbReference>
<keyword evidence="2" id="KW-0378">Hydrolase</keyword>
<proteinExistence type="predicted"/>